<dbReference type="AlphaFoldDB" id="A0A3N4NQR5"/>
<dbReference type="PANTHER" id="PTHR37841:SF1">
    <property type="entry name" value="DUF3298 DOMAIN-CONTAINING PROTEIN"/>
    <property type="match status" value="1"/>
</dbReference>
<accession>A0A3N4NQR5</accession>
<reference evidence="2 3" key="1">
    <citation type="submission" date="2018-11" db="EMBL/GenBank/DDBJ databases">
        <title>Aureibaculum marinum gen. nov., sp. nov., a member of the family Flavobacteriaceae isolated from the Bohai Sea.</title>
        <authorList>
            <person name="Ji X."/>
        </authorList>
    </citation>
    <scope>NUCLEOTIDE SEQUENCE [LARGE SCALE GENOMIC DNA]</scope>
    <source>
        <strain evidence="2 3">BH-SD17</strain>
    </source>
</reference>
<dbReference type="Pfam" id="PF14903">
    <property type="entry name" value="WG_beta_rep"/>
    <property type="match status" value="2"/>
</dbReference>
<name>A0A3N4NQR5_9FLAO</name>
<gene>
    <name evidence="2" type="ORF">EGM88_07360</name>
</gene>
<keyword evidence="1" id="KW-0472">Membrane</keyword>
<dbReference type="RefSeq" id="WP_123897334.1">
    <property type="nucleotide sequence ID" value="NZ_RPFJ01000008.1"/>
</dbReference>
<dbReference type="EMBL" id="RPFJ01000008">
    <property type="protein sequence ID" value="RPD97975.1"/>
    <property type="molecule type" value="Genomic_DNA"/>
</dbReference>
<sequence length="709" mass="82305">MKNFKSDSTSTTININSISIFLLLFFLFTNSILYAQKRSKKDISESYKDKNLQEIKEELTELKSKIEAAQSVSNLRISGGPILDIESKYITNFSMTKGDDDVIKRFNTFKDNISFDQQVIDETSEVDVHLYYKLNYYPESYADIDLKKPEFTINTLYFFDGKKKEINSKEDEFIIEELKKIDSVSITYSYQYLKDYDKITLNKKVKKSDDGKITLSYIYNDEVEFKIDSSLNSKLLYIEAIDSTGKALRVKSKFKSTTNSDAQQEKFLEELKAFAEQSIKQIESKKIKNKEELINYMYKNQPVKLEPKEISMVTHFNTYAGNIESINIYINPIIIDKSKTFYISTNTQYKNGLEIAIKNDKYGLIDKNGYWVIAPKYEYISGSFIDNYYTISHNDTKTLHLFNAKNKTLKPVPYFIMTENIYGNRYLEISSSPYSNIEKGLVDLKTSEIILPPKKRSLDANNTFFMSIIYHEGNKPSFYEVFRFSDNKKVLEGEFENVILDNDNIIVEYAVELNEKPNGGYMSSMRSGVRKYYHNYYDIYDVNGKKINKKSYNDLPDNENFSKENLLLVEQSADRNNNEYEYAFINRKTKQLDIDLSSYSIVKSFSNGLAVVCDKTSKKYGFINPKGELIIPTMYSRANHFMGGTAAVGLRVSDNSYKTVLINEKNEIIFTFPDAIISYSSKHDAQEATYYCRNKKTYNHKGKIIKENY</sequence>
<protein>
    <submittedName>
        <fullName evidence="2">WG repeat-containing protein</fullName>
    </submittedName>
</protein>
<feature type="transmembrane region" description="Helical" evidence="1">
    <location>
        <begin position="12"/>
        <end position="35"/>
    </location>
</feature>
<comment type="caution">
    <text evidence="2">The sequence shown here is derived from an EMBL/GenBank/DDBJ whole genome shotgun (WGS) entry which is preliminary data.</text>
</comment>
<proteinExistence type="predicted"/>
<dbReference type="PANTHER" id="PTHR37841">
    <property type="entry name" value="GLR2918 PROTEIN"/>
    <property type="match status" value="1"/>
</dbReference>
<evidence type="ECO:0000256" key="1">
    <source>
        <dbReference type="SAM" id="Phobius"/>
    </source>
</evidence>
<dbReference type="InterPro" id="IPR032774">
    <property type="entry name" value="WG_beta_rep"/>
</dbReference>
<evidence type="ECO:0000313" key="2">
    <source>
        <dbReference type="EMBL" id="RPD97975.1"/>
    </source>
</evidence>
<keyword evidence="3" id="KW-1185">Reference proteome</keyword>
<dbReference type="OrthoDB" id="623514at2"/>
<organism evidence="2 3">
    <name type="scientific">Aureibaculum marinum</name>
    <dbReference type="NCBI Taxonomy" id="2487930"/>
    <lineage>
        <taxon>Bacteria</taxon>
        <taxon>Pseudomonadati</taxon>
        <taxon>Bacteroidota</taxon>
        <taxon>Flavobacteriia</taxon>
        <taxon>Flavobacteriales</taxon>
        <taxon>Flavobacteriaceae</taxon>
        <taxon>Aureibaculum</taxon>
    </lineage>
</organism>
<keyword evidence="1" id="KW-1133">Transmembrane helix</keyword>
<evidence type="ECO:0000313" key="3">
    <source>
        <dbReference type="Proteomes" id="UP000270856"/>
    </source>
</evidence>
<dbReference type="Proteomes" id="UP000270856">
    <property type="component" value="Unassembled WGS sequence"/>
</dbReference>
<keyword evidence="1" id="KW-0812">Transmembrane</keyword>